<feature type="domain" description="Casparian strip membrane protein" evidence="9">
    <location>
        <begin position="29"/>
        <end position="178"/>
    </location>
</feature>
<feature type="transmembrane region" description="Helical" evidence="8">
    <location>
        <begin position="78"/>
        <end position="102"/>
    </location>
</feature>
<evidence type="ECO:0000256" key="2">
    <source>
        <dbReference type="ARBA" id="ARBA00007651"/>
    </source>
</evidence>
<evidence type="ECO:0000256" key="8">
    <source>
        <dbReference type="RuleBase" id="RU361233"/>
    </source>
</evidence>
<keyword evidence="11" id="KW-1185">Reference proteome</keyword>
<feature type="transmembrane region" description="Helical" evidence="8">
    <location>
        <begin position="32"/>
        <end position="51"/>
    </location>
</feature>
<feature type="transmembrane region" description="Helical" evidence="8">
    <location>
        <begin position="114"/>
        <end position="143"/>
    </location>
</feature>
<dbReference type="PANTHER" id="PTHR36488:SF8">
    <property type="entry name" value="CASP-LIKE PROTEIN 1U1"/>
    <property type="match status" value="1"/>
</dbReference>
<dbReference type="InterPro" id="IPR044173">
    <property type="entry name" value="CASPL"/>
</dbReference>
<evidence type="ECO:0000256" key="4">
    <source>
        <dbReference type="ARBA" id="ARBA00022475"/>
    </source>
</evidence>
<evidence type="ECO:0000313" key="11">
    <source>
        <dbReference type="Proteomes" id="UP001370490"/>
    </source>
</evidence>
<evidence type="ECO:0000313" key="10">
    <source>
        <dbReference type="EMBL" id="KAK6913808.1"/>
    </source>
</evidence>
<evidence type="ECO:0000256" key="1">
    <source>
        <dbReference type="ARBA" id="ARBA00004651"/>
    </source>
</evidence>
<evidence type="ECO:0000256" key="7">
    <source>
        <dbReference type="ARBA" id="ARBA00023136"/>
    </source>
</evidence>
<organism evidence="10 11">
    <name type="scientific">Dillenia turbinata</name>
    <dbReference type="NCBI Taxonomy" id="194707"/>
    <lineage>
        <taxon>Eukaryota</taxon>
        <taxon>Viridiplantae</taxon>
        <taxon>Streptophyta</taxon>
        <taxon>Embryophyta</taxon>
        <taxon>Tracheophyta</taxon>
        <taxon>Spermatophyta</taxon>
        <taxon>Magnoliopsida</taxon>
        <taxon>eudicotyledons</taxon>
        <taxon>Gunneridae</taxon>
        <taxon>Pentapetalae</taxon>
        <taxon>Dilleniales</taxon>
        <taxon>Dilleniaceae</taxon>
        <taxon>Dillenia</taxon>
    </lineage>
</organism>
<dbReference type="Proteomes" id="UP001370490">
    <property type="component" value="Unassembled WGS sequence"/>
</dbReference>
<comment type="similarity">
    <text evidence="2 8">Belongs to the Casparian strip membrane proteins (CASP) family.</text>
</comment>
<proteinExistence type="inferred from homology"/>
<reference evidence="10 11" key="1">
    <citation type="submission" date="2023-12" db="EMBL/GenBank/DDBJ databases">
        <title>A high-quality genome assembly for Dillenia turbinata (Dilleniales).</title>
        <authorList>
            <person name="Chanderbali A."/>
        </authorList>
    </citation>
    <scope>NUCLEOTIDE SEQUENCE [LARGE SCALE GENOMIC DNA]</scope>
    <source>
        <strain evidence="10">LSX21</strain>
        <tissue evidence="10">Leaf</tissue>
    </source>
</reference>
<dbReference type="GO" id="GO:0005886">
    <property type="term" value="C:plasma membrane"/>
    <property type="evidence" value="ECO:0007669"/>
    <property type="project" value="UniProtKB-SubCell"/>
</dbReference>
<evidence type="ECO:0000256" key="6">
    <source>
        <dbReference type="ARBA" id="ARBA00022989"/>
    </source>
</evidence>
<evidence type="ECO:0000259" key="9">
    <source>
        <dbReference type="Pfam" id="PF04535"/>
    </source>
</evidence>
<feature type="transmembrane region" description="Helical" evidence="8">
    <location>
        <begin position="163"/>
        <end position="185"/>
    </location>
</feature>
<keyword evidence="5 8" id="KW-0812">Transmembrane</keyword>
<accession>A0AAN8UBG9</accession>
<keyword evidence="6 8" id="KW-1133">Transmembrane helix</keyword>
<dbReference type="EMBL" id="JBAMMX010000026">
    <property type="protein sequence ID" value="KAK6913808.1"/>
    <property type="molecule type" value="Genomic_DNA"/>
</dbReference>
<keyword evidence="7 8" id="KW-0472">Membrane</keyword>
<dbReference type="PANTHER" id="PTHR36488">
    <property type="entry name" value="CASP-LIKE PROTEIN 1U1"/>
    <property type="match status" value="1"/>
</dbReference>
<dbReference type="NCBIfam" id="TIGR01569">
    <property type="entry name" value="A_tha_TIGR01569"/>
    <property type="match status" value="1"/>
</dbReference>
<evidence type="ECO:0000256" key="5">
    <source>
        <dbReference type="ARBA" id="ARBA00022692"/>
    </source>
</evidence>
<evidence type="ECO:0000256" key="3">
    <source>
        <dbReference type="ARBA" id="ARBA00011489"/>
    </source>
</evidence>
<dbReference type="InterPro" id="IPR006459">
    <property type="entry name" value="CASP/CASPL"/>
</dbReference>
<name>A0AAN8UBG9_9MAGN</name>
<comment type="caution">
    <text evidence="10">The sequence shown here is derived from an EMBL/GenBank/DDBJ whole genome shotgun (WGS) entry which is preliminary data.</text>
</comment>
<dbReference type="Pfam" id="PF04535">
    <property type="entry name" value="CASP_dom"/>
    <property type="match status" value="1"/>
</dbReference>
<dbReference type="InterPro" id="IPR006702">
    <property type="entry name" value="CASP_dom"/>
</dbReference>
<gene>
    <name evidence="10" type="ORF">RJ641_021129</name>
</gene>
<comment type="subcellular location">
    <subcellularLocation>
        <location evidence="1 8">Cell membrane</location>
        <topology evidence="1 8">Multi-pass membrane protein</topology>
    </subcellularLocation>
</comment>
<comment type="subunit">
    <text evidence="3 8">Homodimer and heterodimers.</text>
</comment>
<keyword evidence="4 8" id="KW-1003">Cell membrane</keyword>
<protein>
    <recommendedName>
        <fullName evidence="8">CASP-like protein</fullName>
    </recommendedName>
</protein>
<dbReference type="AlphaFoldDB" id="A0AAN8UBG9"/>
<sequence>MESTVPEPEKGVAPPPPPPPPTSPAGCFLYDIILRVLLFATTLVAVLVMVTSKQTEMTLVPQLQITMPVDAKFTQSPALVYFVAALSVACLYSIISALASFLAMSIRSHHTKTLLHFIFMDTLILAIVVAATGSAGAVAYVGLKGNSHTGWTKICNVYDTFCRHLAGSLAVSLATAILLIMLIMLSSHSLYSKIR</sequence>